<dbReference type="GO" id="GO:0005739">
    <property type="term" value="C:mitochondrion"/>
    <property type="evidence" value="ECO:0007669"/>
    <property type="project" value="TreeGrafter"/>
</dbReference>
<dbReference type="SUPFAM" id="SSF55681">
    <property type="entry name" value="Class II aaRS and biotin synthetases"/>
    <property type="match status" value="1"/>
</dbReference>
<dbReference type="PRINTS" id="PR00982">
    <property type="entry name" value="TRNASYNTHLYS"/>
</dbReference>
<gene>
    <name evidence="7" type="ORF">DAPK24_047160</name>
</gene>
<dbReference type="GO" id="GO:0005524">
    <property type="term" value="F:ATP binding"/>
    <property type="evidence" value="ECO:0007669"/>
    <property type="project" value="UniProtKB-KW"/>
</dbReference>
<keyword evidence="1 7" id="KW-0436">Ligase</keyword>
<dbReference type="Gene3D" id="2.40.50.140">
    <property type="entry name" value="Nucleic acid-binding proteins"/>
    <property type="match status" value="1"/>
</dbReference>
<proteinExistence type="predicted"/>
<dbReference type="InterPro" id="IPR012340">
    <property type="entry name" value="NA-bd_OB-fold"/>
</dbReference>
<evidence type="ECO:0000256" key="2">
    <source>
        <dbReference type="ARBA" id="ARBA00022741"/>
    </source>
</evidence>
<dbReference type="PANTHER" id="PTHR42918:SF5">
    <property type="entry name" value="LYSINE--TRNA LIGASE, MITOCHONDRIAL"/>
    <property type="match status" value="1"/>
</dbReference>
<dbReference type="CDD" id="cd04322">
    <property type="entry name" value="LysRS_N"/>
    <property type="match status" value="1"/>
</dbReference>
<dbReference type="GO" id="GO:0004824">
    <property type="term" value="F:lysine-tRNA ligase activity"/>
    <property type="evidence" value="ECO:0007669"/>
    <property type="project" value="InterPro"/>
</dbReference>
<reference evidence="7 8" key="1">
    <citation type="journal article" date="2023" name="Elife">
        <title>Identification of key yeast species and microbe-microbe interactions impacting larval growth of Drosophila in the wild.</title>
        <authorList>
            <person name="Mure A."/>
            <person name="Sugiura Y."/>
            <person name="Maeda R."/>
            <person name="Honda K."/>
            <person name="Sakurai N."/>
            <person name="Takahashi Y."/>
            <person name="Watada M."/>
            <person name="Katoh T."/>
            <person name="Gotoh A."/>
            <person name="Gotoh Y."/>
            <person name="Taniguchi I."/>
            <person name="Nakamura K."/>
            <person name="Hayashi T."/>
            <person name="Katayama T."/>
            <person name="Uemura T."/>
            <person name="Hattori Y."/>
        </authorList>
    </citation>
    <scope>NUCLEOTIDE SEQUENCE [LARGE SCALE GENOMIC DNA]</scope>
    <source>
        <strain evidence="7 8">PK-24</strain>
    </source>
</reference>
<comment type="caution">
    <text evidence="7">The sequence shown here is derived from an EMBL/GenBank/DDBJ whole genome shotgun (WGS) entry which is preliminary data.</text>
</comment>
<protein>
    <recommendedName>
        <fullName evidence="5">Lysyl-tRNA synthetase</fullName>
    </recommendedName>
</protein>
<evidence type="ECO:0000259" key="6">
    <source>
        <dbReference type="PROSITE" id="PS50862"/>
    </source>
</evidence>
<dbReference type="AlphaFoldDB" id="A0AAV5RBF8"/>
<sequence length="580" mass="67174">MLSRSVGRSVGKLAVSGRFRWYSTVGNNNNINNNNKTPIREKITEESDFAFRKNQIQQLSFNEQDKLYYPPIGKCENILREGMSNVKKLRVEEYRQLFNGKKDIEGREGDENPVKYLLSGKISSIRKAGKGSMFIDIIQDLTKLQLIVHHKVMNIEKDEFIKIHSILRPGDQIMCIGKFGITKVGELSLKVEKPIILASPSLHPIPPKFNDLGKINKNRVIDYLVNKESVEILILRSKIIKLIRNYLEDKGFNSFETPIICNGNSGANAKPFETYSQHIKDDNNKDDSDKLFKLNLRVAPELWLKRLIISGFDKIYEIGKSFRNEGIDSTHNPEFTTCEFYQTFIGLNELMEISEEMFKYILLGILNDNKLGRFHDKCLQLKNKIDENDGKFGKIEFLNEIKNQTGYELTIKHLQDKDMLIKYFQKIGLSYNENDTIGNMINKLIEEYLEPITNKMNNKFLPTFIYNIPEIISPLSKSDENGIGLRFEMFINGIEYMNAYEEENNPFKQKFKFQIQQNNKEMGDEESLIPDYKYLENMEWSLPPTGGWGMGIDRIVMLISDSKKIEKVLPFGRLNDVIVQ</sequence>
<name>A0AAV5RBF8_PICKL</name>
<dbReference type="Gene3D" id="3.30.930.10">
    <property type="entry name" value="Bira Bifunctional Protein, Domain 2"/>
    <property type="match status" value="1"/>
</dbReference>
<dbReference type="Proteomes" id="UP001378960">
    <property type="component" value="Unassembled WGS sequence"/>
</dbReference>
<feature type="domain" description="Aminoacyl-transfer RNA synthetases class-II family profile" evidence="6">
    <location>
        <begin position="235"/>
        <end position="570"/>
    </location>
</feature>
<evidence type="ECO:0000256" key="4">
    <source>
        <dbReference type="ARBA" id="ARBA00023146"/>
    </source>
</evidence>
<dbReference type="Pfam" id="PF00152">
    <property type="entry name" value="tRNA-synt_2"/>
    <property type="match status" value="1"/>
</dbReference>
<dbReference type="InterPro" id="IPR045864">
    <property type="entry name" value="aa-tRNA-synth_II/BPL/LPL"/>
</dbReference>
<dbReference type="EMBL" id="BTGB01000009">
    <property type="protein sequence ID" value="GMM48118.1"/>
    <property type="molecule type" value="Genomic_DNA"/>
</dbReference>
<dbReference type="InterPro" id="IPR006195">
    <property type="entry name" value="aa-tRNA-synth_II"/>
</dbReference>
<dbReference type="SUPFAM" id="SSF50249">
    <property type="entry name" value="Nucleic acid-binding proteins"/>
    <property type="match status" value="1"/>
</dbReference>
<keyword evidence="3" id="KW-0067">ATP-binding</keyword>
<dbReference type="PANTHER" id="PTHR42918">
    <property type="entry name" value="LYSYL-TRNA SYNTHETASE"/>
    <property type="match status" value="1"/>
</dbReference>
<organism evidence="7 8">
    <name type="scientific">Pichia kluyveri</name>
    <name type="common">Yeast</name>
    <dbReference type="NCBI Taxonomy" id="36015"/>
    <lineage>
        <taxon>Eukaryota</taxon>
        <taxon>Fungi</taxon>
        <taxon>Dikarya</taxon>
        <taxon>Ascomycota</taxon>
        <taxon>Saccharomycotina</taxon>
        <taxon>Pichiomycetes</taxon>
        <taxon>Pichiales</taxon>
        <taxon>Pichiaceae</taxon>
        <taxon>Pichia</taxon>
    </lineage>
</organism>
<dbReference type="GO" id="GO:0000049">
    <property type="term" value="F:tRNA binding"/>
    <property type="evidence" value="ECO:0007669"/>
    <property type="project" value="TreeGrafter"/>
</dbReference>
<evidence type="ECO:0000256" key="3">
    <source>
        <dbReference type="ARBA" id="ARBA00022840"/>
    </source>
</evidence>
<evidence type="ECO:0000313" key="8">
    <source>
        <dbReference type="Proteomes" id="UP001378960"/>
    </source>
</evidence>
<dbReference type="PROSITE" id="PS50862">
    <property type="entry name" value="AA_TRNA_LIGASE_II"/>
    <property type="match status" value="1"/>
</dbReference>
<keyword evidence="4" id="KW-0030">Aminoacyl-tRNA synthetase</keyword>
<evidence type="ECO:0000313" key="7">
    <source>
        <dbReference type="EMBL" id="GMM48118.1"/>
    </source>
</evidence>
<dbReference type="InterPro" id="IPR004364">
    <property type="entry name" value="Aa-tRNA-synt_II"/>
</dbReference>
<dbReference type="GO" id="GO:0070154">
    <property type="term" value="P:mitochondrial lysyl-tRNA aminoacylation"/>
    <property type="evidence" value="ECO:0007669"/>
    <property type="project" value="TreeGrafter"/>
</dbReference>
<evidence type="ECO:0000256" key="5">
    <source>
        <dbReference type="ARBA" id="ARBA00030563"/>
    </source>
</evidence>
<dbReference type="InterPro" id="IPR018149">
    <property type="entry name" value="Lys-tRNA-synth_II_C"/>
</dbReference>
<dbReference type="InterPro" id="IPR044136">
    <property type="entry name" value="Lys-tRNA-ligase_II_N"/>
</dbReference>
<accession>A0AAV5RBF8</accession>
<keyword evidence="8" id="KW-1185">Reference proteome</keyword>
<keyword evidence="2" id="KW-0547">Nucleotide-binding</keyword>
<evidence type="ECO:0000256" key="1">
    <source>
        <dbReference type="ARBA" id="ARBA00022598"/>
    </source>
</evidence>